<evidence type="ECO:0000256" key="1">
    <source>
        <dbReference type="ARBA" id="ARBA00004167"/>
    </source>
</evidence>
<organism evidence="7 8">
    <name type="scientific">Anaplasma phagocytophilum str. CRT38</name>
    <dbReference type="NCBI Taxonomy" id="1269275"/>
    <lineage>
        <taxon>Bacteria</taxon>
        <taxon>Pseudomonadati</taxon>
        <taxon>Pseudomonadota</taxon>
        <taxon>Alphaproteobacteria</taxon>
        <taxon>Rickettsiales</taxon>
        <taxon>Anaplasmataceae</taxon>
        <taxon>Anaplasma</taxon>
        <taxon>phagocytophilum group</taxon>
    </lineage>
</organism>
<comment type="subcellular location">
    <subcellularLocation>
        <location evidence="1">Membrane</location>
        <topology evidence="1">Single-pass membrane protein</topology>
    </subcellularLocation>
</comment>
<keyword evidence="2 5" id="KW-0812">Transmembrane</keyword>
<evidence type="ECO:0000256" key="4">
    <source>
        <dbReference type="ARBA" id="ARBA00023136"/>
    </source>
</evidence>
<dbReference type="GO" id="GO:0030255">
    <property type="term" value="P:protein secretion by the type IV secretion system"/>
    <property type="evidence" value="ECO:0007669"/>
    <property type="project" value="InterPro"/>
</dbReference>
<dbReference type="EMBL" id="APHI01000002">
    <property type="protein sequence ID" value="EOA62832.1"/>
    <property type="molecule type" value="Genomic_DNA"/>
</dbReference>
<comment type="caution">
    <text evidence="7">The sequence shown here is derived from an EMBL/GenBank/DDBJ whole genome shotgun (WGS) entry which is preliminary data.</text>
</comment>
<name>S6GBL5_ANAPH</name>
<evidence type="ECO:0000313" key="8">
    <source>
        <dbReference type="Proteomes" id="UP000053165"/>
    </source>
</evidence>
<evidence type="ECO:0000256" key="5">
    <source>
        <dbReference type="SAM" id="Phobius"/>
    </source>
</evidence>
<evidence type="ECO:0000256" key="3">
    <source>
        <dbReference type="ARBA" id="ARBA00022989"/>
    </source>
</evidence>
<dbReference type="Gene3D" id="3.10.450.230">
    <property type="entry name" value="VirB8 protein"/>
    <property type="match status" value="1"/>
</dbReference>
<dbReference type="InterPro" id="IPR026264">
    <property type="entry name" value="VirB8/PtlE"/>
</dbReference>
<gene>
    <name evidence="7" type="ORF">CRT38_06222</name>
</gene>
<feature type="transmembrane region" description="Helical" evidence="5">
    <location>
        <begin position="51"/>
        <end position="71"/>
    </location>
</feature>
<evidence type="ECO:0000256" key="2">
    <source>
        <dbReference type="ARBA" id="ARBA00022692"/>
    </source>
</evidence>
<dbReference type="AlphaFoldDB" id="S6GBL5"/>
<dbReference type="Proteomes" id="UP000053165">
    <property type="component" value="Unassembled WGS sequence"/>
</dbReference>
<dbReference type="GO" id="GO:0016020">
    <property type="term" value="C:membrane"/>
    <property type="evidence" value="ECO:0007669"/>
    <property type="project" value="UniProtKB-SubCell"/>
</dbReference>
<evidence type="ECO:0000313" key="7">
    <source>
        <dbReference type="EMBL" id="EOA62832.1"/>
    </source>
</evidence>
<dbReference type="CDD" id="cd16424">
    <property type="entry name" value="VirB8"/>
    <property type="match status" value="1"/>
</dbReference>
<dbReference type="PATRIC" id="fig|1269275.4.peg.1526"/>
<dbReference type="InterPro" id="IPR007430">
    <property type="entry name" value="VirB8"/>
</dbReference>
<dbReference type="InterPro" id="IPR032710">
    <property type="entry name" value="NTF2-like_dom_sf"/>
</dbReference>
<dbReference type="Pfam" id="PF04335">
    <property type="entry name" value="VirB8"/>
    <property type="match status" value="1"/>
</dbReference>
<accession>S6GBL5</accession>
<evidence type="ECO:0000259" key="6">
    <source>
        <dbReference type="Pfam" id="PF04335"/>
    </source>
</evidence>
<dbReference type="PIRSF" id="PIRSF003299">
    <property type="entry name" value="VirB8_PtlE"/>
    <property type="match status" value="1"/>
</dbReference>
<feature type="domain" description="Bacterial virulence protein VirB8" evidence="6">
    <location>
        <begin position="36"/>
        <end position="242"/>
    </location>
</feature>
<dbReference type="SUPFAM" id="SSF54427">
    <property type="entry name" value="NTF2-like"/>
    <property type="match status" value="1"/>
</dbReference>
<protein>
    <submittedName>
        <fullName evidence="7">Type IV secretion protein VirB8</fullName>
    </submittedName>
</protein>
<proteinExistence type="predicted"/>
<keyword evidence="3 5" id="KW-1133">Transmembrane helix</keyword>
<sequence>MVLFQLVGIGYVWSWKGKKKPVTGSERDCVSGKIGDWYHDRYGSVVVQRNILLLLVVLSVFCIAVSTFVIFRIGKTRTIEPFVVEIEKKSGITTLVNPMTVKQYSADEVLSNYFIVEYIKARELYDPNNFQYNYYTRVRLLSSQETYSEFRSWIRPSNPSSPMTLYSDVVSGALKVRSLQHLEGGQVQVRFTMEFVNHSGSIVKRDRIATLSFRYSSLEMTEQDRQVNPLGFQITYYRADDEFL</sequence>
<reference evidence="7 8" key="1">
    <citation type="submission" date="2013-03" db="EMBL/GenBank/DDBJ databases">
        <title>Genome sequence of Anaplasma phagocytophilum strain CRT38.</title>
        <authorList>
            <person name="Felsheim R.F."/>
            <person name="Kurtti T.J."/>
            <person name="Munderloh U.G."/>
        </authorList>
    </citation>
    <scope>NUCLEOTIDE SEQUENCE [LARGE SCALE GENOMIC DNA]</scope>
    <source>
        <strain evidence="7 8">CRT38</strain>
    </source>
</reference>
<keyword evidence="4 5" id="KW-0472">Membrane</keyword>